<dbReference type="AlphaFoldDB" id="A0A5P2G5Q7"/>
<name>A0A5P2G5Q7_9BACT</name>
<dbReference type="InterPro" id="IPR008928">
    <property type="entry name" value="6-hairpin_glycosidase_sf"/>
</dbReference>
<dbReference type="Gene3D" id="1.20.1610.10">
    <property type="entry name" value="alpha-1,2-mannosidases domains"/>
    <property type="match status" value="1"/>
</dbReference>
<dbReference type="SUPFAM" id="SSF48208">
    <property type="entry name" value="Six-hairpin glycosidases"/>
    <property type="match status" value="1"/>
</dbReference>
<dbReference type="PANTHER" id="PTHR12143:SF39">
    <property type="entry name" value="SECRETED PROTEIN"/>
    <property type="match status" value="1"/>
</dbReference>
<protein>
    <submittedName>
        <fullName evidence="6">Glycoside hydrolase family 92 protein</fullName>
    </submittedName>
</protein>
<dbReference type="Gene3D" id="3.30.2080.10">
    <property type="entry name" value="GH92 mannosidase domain"/>
    <property type="match status" value="1"/>
</dbReference>
<feature type="domain" description="Glycosyl hydrolase family 92 N-terminal" evidence="5">
    <location>
        <begin position="14"/>
        <end position="274"/>
    </location>
</feature>
<keyword evidence="6" id="KW-0378">Hydrolase</keyword>
<dbReference type="PANTHER" id="PTHR12143">
    <property type="entry name" value="PEPTIDE N-GLYCANASE PNGASE -RELATED"/>
    <property type="match status" value="1"/>
</dbReference>
<dbReference type="FunFam" id="1.20.1050.60:FF:000001">
    <property type="entry name" value="Putative alpha-1,2-mannosidase"/>
    <property type="match status" value="1"/>
</dbReference>
<dbReference type="GO" id="GO:0005975">
    <property type="term" value="P:carbohydrate metabolic process"/>
    <property type="evidence" value="ECO:0007669"/>
    <property type="project" value="InterPro"/>
</dbReference>
<evidence type="ECO:0000313" key="7">
    <source>
        <dbReference type="Proteomes" id="UP000292424"/>
    </source>
</evidence>
<evidence type="ECO:0000256" key="3">
    <source>
        <dbReference type="ARBA" id="ARBA00022837"/>
    </source>
</evidence>
<dbReference type="Gene3D" id="2.70.98.10">
    <property type="match status" value="1"/>
</dbReference>
<proteinExistence type="predicted"/>
<evidence type="ECO:0000259" key="5">
    <source>
        <dbReference type="Pfam" id="PF17678"/>
    </source>
</evidence>
<accession>A0A5P2G5Q7</accession>
<dbReference type="InterPro" id="IPR012939">
    <property type="entry name" value="Glyco_hydro_92"/>
</dbReference>
<keyword evidence="7" id="KW-1185">Reference proteome</keyword>
<evidence type="ECO:0000256" key="2">
    <source>
        <dbReference type="ARBA" id="ARBA00011245"/>
    </source>
</evidence>
<dbReference type="Pfam" id="PF17678">
    <property type="entry name" value="Glyco_hydro_92N"/>
    <property type="match status" value="1"/>
</dbReference>
<dbReference type="InterPro" id="IPR014718">
    <property type="entry name" value="GH-type_carb-bd"/>
</dbReference>
<dbReference type="InterPro" id="IPR050883">
    <property type="entry name" value="PNGase"/>
</dbReference>
<dbReference type="GO" id="GO:0030246">
    <property type="term" value="F:carbohydrate binding"/>
    <property type="evidence" value="ECO:0007669"/>
    <property type="project" value="InterPro"/>
</dbReference>
<feature type="domain" description="Glycosyl hydrolase family 92" evidence="4">
    <location>
        <begin position="281"/>
        <end position="746"/>
    </location>
</feature>
<dbReference type="FunFam" id="3.30.2080.10:FF:000001">
    <property type="entry name" value="Alpha-1,2-mannosidase subfamily"/>
    <property type="match status" value="1"/>
</dbReference>
<evidence type="ECO:0000259" key="4">
    <source>
        <dbReference type="Pfam" id="PF07971"/>
    </source>
</evidence>
<gene>
    <name evidence="6" type="ORF">E0W69_000155</name>
</gene>
<sequence>MATFVQAQDNLVQYVKPIIGTARMGHTFPGATVPFGSVQLSPETDTLPHDVNGKYVKEVYEYCAGYQYDDKTIVGFAHTHFNGVGHSDLGDFLVMPTVGTLKLNPGEKTKPRSGFRSSFSHATEVSEADYYKVHLDDYNVDAELTSTSRVGVHRYTFPQSSDAHIILDMMYNIYDYQGKDVWTYMRVLDDSTIVGYRQTNGWARNRTVYFAMKFSKPFKNYGYKNFSKNEPYGGFWRRFNINHNFPEMSGHDLRAYFDFDTKNKESIVVKMAISPVSYDGALENMKAEAPGWDFDAIKKDGQAAWNKELHKIEIKAANDSEKVNFYTAMYHSFINPTEYMDRDGQYKGNDQAIHKANDFTNYTTFSLWDTYRAQHPFLDLIQTHRANDMMKSMLAHYDQSSIKMLPVWSHYANDNWCMTGYHAVTVLSDAVVKGINTFDAEEALAACITTSNNPYYDNIPAYKKYGYIPDENSGTSVSTTLEYAFDDWSIAQMAKKLGKDSIYQTYMKRAMNYKNVYDPSIGFMRPKSAAGVFRAKFDPLETDGEGFIEGNSWNFSFYVPQDPMALIQMMGGDKKFVAHLDSLFTMELPDKYFEHTEDISKDGLIGNYVHGNEPSHHVPYLYDYTSQPWKGQARIRMILKSQYHNGSAGLGGNDDTGQMSAWYIFSSLGFYPIAPGSDVYAIGSPAIDNAVLHLENGKIFEIKVKNQSDQNVYVKSVKLNGKLLSKYFIHHGDITNGGVLEFEMSDKPKK</sequence>
<keyword evidence="3" id="KW-0106">Calcium</keyword>
<dbReference type="KEGG" id="arac:E0W69_000155"/>
<dbReference type="InterPro" id="IPR005887">
    <property type="entry name" value="GH92_a_mannosidase_put"/>
</dbReference>
<dbReference type="GO" id="GO:0005829">
    <property type="term" value="C:cytosol"/>
    <property type="evidence" value="ECO:0007669"/>
    <property type="project" value="TreeGrafter"/>
</dbReference>
<reference evidence="6 7" key="1">
    <citation type="submission" date="2019-09" db="EMBL/GenBank/DDBJ databases">
        <title>Complete genome sequence of Arachidicoccus sp. B3-10 isolated from apple orchard soil.</title>
        <authorList>
            <person name="Kim H.S."/>
            <person name="Han K.-I."/>
            <person name="Suh M.K."/>
            <person name="Lee K.C."/>
            <person name="Eom M.K."/>
            <person name="Kim J.-S."/>
            <person name="Kang S.W."/>
            <person name="Sin Y."/>
            <person name="Lee J.-S."/>
        </authorList>
    </citation>
    <scope>NUCLEOTIDE SEQUENCE [LARGE SCALE GENOMIC DNA]</scope>
    <source>
        <strain evidence="6 7">B3-10</strain>
    </source>
</reference>
<organism evidence="6 7">
    <name type="scientific">Rhizosphaericola mali</name>
    <dbReference type="NCBI Taxonomy" id="2545455"/>
    <lineage>
        <taxon>Bacteria</taxon>
        <taxon>Pseudomonadati</taxon>
        <taxon>Bacteroidota</taxon>
        <taxon>Chitinophagia</taxon>
        <taxon>Chitinophagales</taxon>
        <taxon>Chitinophagaceae</taxon>
        <taxon>Rhizosphaericola</taxon>
    </lineage>
</organism>
<dbReference type="Gene3D" id="1.20.1050.60">
    <property type="entry name" value="alpha-1,2-mannosidase"/>
    <property type="match status" value="1"/>
</dbReference>
<dbReference type="EMBL" id="CP044016">
    <property type="protein sequence ID" value="QES90875.1"/>
    <property type="molecule type" value="Genomic_DNA"/>
</dbReference>
<dbReference type="GO" id="GO:0006516">
    <property type="term" value="P:glycoprotein catabolic process"/>
    <property type="evidence" value="ECO:0007669"/>
    <property type="project" value="TreeGrafter"/>
</dbReference>
<dbReference type="Pfam" id="PF07971">
    <property type="entry name" value="Glyco_hydro_92"/>
    <property type="match status" value="1"/>
</dbReference>
<evidence type="ECO:0000256" key="1">
    <source>
        <dbReference type="ARBA" id="ARBA00001913"/>
    </source>
</evidence>
<dbReference type="NCBIfam" id="TIGR01180">
    <property type="entry name" value="aman2_put"/>
    <property type="match status" value="1"/>
</dbReference>
<evidence type="ECO:0000313" key="6">
    <source>
        <dbReference type="EMBL" id="QES90875.1"/>
    </source>
</evidence>
<dbReference type="Proteomes" id="UP000292424">
    <property type="component" value="Chromosome"/>
</dbReference>
<comment type="subunit">
    <text evidence="2">Monomer.</text>
</comment>
<dbReference type="OrthoDB" id="9804511at2"/>
<dbReference type="InterPro" id="IPR041371">
    <property type="entry name" value="GH92_N"/>
</dbReference>
<dbReference type="GO" id="GO:0000224">
    <property type="term" value="F:peptide-N4-(N-acetyl-beta-glucosaminyl)asparagine amidase activity"/>
    <property type="evidence" value="ECO:0007669"/>
    <property type="project" value="TreeGrafter"/>
</dbReference>
<comment type="cofactor">
    <cofactor evidence="1">
        <name>Ca(2+)</name>
        <dbReference type="ChEBI" id="CHEBI:29108"/>
    </cofactor>
</comment>